<organism evidence="2 3">
    <name type="scientific">Atopomonas hussainii</name>
    <dbReference type="NCBI Taxonomy" id="1429083"/>
    <lineage>
        <taxon>Bacteria</taxon>
        <taxon>Pseudomonadati</taxon>
        <taxon>Pseudomonadota</taxon>
        <taxon>Gammaproteobacteria</taxon>
        <taxon>Pseudomonadales</taxon>
        <taxon>Pseudomonadaceae</taxon>
        <taxon>Atopomonas</taxon>
    </lineage>
</organism>
<evidence type="ECO:0000313" key="3">
    <source>
        <dbReference type="Proteomes" id="UP000185766"/>
    </source>
</evidence>
<dbReference type="Proteomes" id="UP000185766">
    <property type="component" value="Unassembled WGS sequence"/>
</dbReference>
<sequence>MVFAGLTVEAVLVLLGLMPLFAWLAYGDVAR</sequence>
<protein>
    <submittedName>
        <fullName evidence="2">Uncharacterized protein</fullName>
    </submittedName>
</protein>
<evidence type="ECO:0000256" key="1">
    <source>
        <dbReference type="SAM" id="Phobius"/>
    </source>
</evidence>
<keyword evidence="3" id="KW-1185">Reference proteome</keyword>
<dbReference type="EMBL" id="FOAS01000008">
    <property type="protein sequence ID" value="SEL13713.1"/>
    <property type="molecule type" value="Genomic_DNA"/>
</dbReference>
<keyword evidence="1" id="KW-0812">Transmembrane</keyword>
<dbReference type="AlphaFoldDB" id="A0A1H7MR81"/>
<keyword evidence="1" id="KW-1133">Transmembrane helix</keyword>
<proteinExistence type="predicted"/>
<gene>
    <name evidence="2" type="ORF">SAMN05216214_108164</name>
</gene>
<reference evidence="2 3" key="1">
    <citation type="submission" date="2016-10" db="EMBL/GenBank/DDBJ databases">
        <authorList>
            <person name="de Groot N.N."/>
        </authorList>
    </citation>
    <scope>NUCLEOTIDE SEQUENCE [LARGE SCALE GENOMIC DNA]</scope>
    <source>
        <strain evidence="2 3">JCM 19513</strain>
    </source>
</reference>
<keyword evidence="1" id="KW-0472">Membrane</keyword>
<accession>A0A1H7MR81</accession>
<name>A0A1H7MR81_9GAMM</name>
<feature type="transmembrane region" description="Helical" evidence="1">
    <location>
        <begin position="6"/>
        <end position="26"/>
    </location>
</feature>
<evidence type="ECO:0000313" key="2">
    <source>
        <dbReference type="EMBL" id="SEL13713.1"/>
    </source>
</evidence>